<dbReference type="Pfam" id="PF00905">
    <property type="entry name" value="Transpeptidase"/>
    <property type="match status" value="1"/>
</dbReference>
<protein>
    <submittedName>
        <fullName evidence="7">Penicillin-binding protein 2</fullName>
    </submittedName>
</protein>
<feature type="region of interest" description="Disordered" evidence="4">
    <location>
        <begin position="1"/>
        <end position="90"/>
    </location>
</feature>
<dbReference type="Gene3D" id="3.30.450.330">
    <property type="match status" value="1"/>
</dbReference>
<dbReference type="InterPro" id="IPR005311">
    <property type="entry name" value="PBP_dimer"/>
</dbReference>
<dbReference type="PANTHER" id="PTHR30627">
    <property type="entry name" value="PEPTIDOGLYCAN D,D-TRANSPEPTIDASE"/>
    <property type="match status" value="1"/>
</dbReference>
<organism evidence="7 8">
    <name type="scientific">Motilibacter deserti</name>
    <dbReference type="NCBI Taxonomy" id="2714956"/>
    <lineage>
        <taxon>Bacteria</taxon>
        <taxon>Bacillati</taxon>
        <taxon>Actinomycetota</taxon>
        <taxon>Actinomycetes</taxon>
        <taxon>Motilibacterales</taxon>
        <taxon>Motilibacteraceae</taxon>
        <taxon>Motilibacter</taxon>
    </lineage>
</organism>
<comment type="subcellular location">
    <subcellularLocation>
        <location evidence="1">Membrane</location>
    </subcellularLocation>
</comment>
<dbReference type="EMBL" id="JAANNP010000001">
    <property type="protein sequence ID" value="NHC12302.1"/>
    <property type="molecule type" value="Genomic_DNA"/>
</dbReference>
<name>A0ABX0GRC5_9ACTN</name>
<comment type="caution">
    <text evidence="7">The sequence shown here is derived from an EMBL/GenBank/DDBJ whole genome shotgun (WGS) entry which is preliminary data.</text>
</comment>
<evidence type="ECO:0000313" key="8">
    <source>
        <dbReference type="Proteomes" id="UP000800981"/>
    </source>
</evidence>
<reference evidence="7 8" key="1">
    <citation type="submission" date="2020-03" db="EMBL/GenBank/DDBJ databases">
        <title>Two novel Motilibacter sp.</title>
        <authorList>
            <person name="Liu S."/>
        </authorList>
    </citation>
    <scope>NUCLEOTIDE SEQUENCE [LARGE SCALE GENOMIC DNA]</scope>
    <source>
        <strain evidence="7 8">E257</strain>
    </source>
</reference>
<dbReference type="Pfam" id="PF03717">
    <property type="entry name" value="PBP_dimer"/>
    <property type="match status" value="1"/>
</dbReference>
<gene>
    <name evidence="7" type="ORF">G9H71_00715</name>
</gene>
<evidence type="ECO:0000256" key="4">
    <source>
        <dbReference type="SAM" id="MobiDB-lite"/>
    </source>
</evidence>
<evidence type="ECO:0000256" key="2">
    <source>
        <dbReference type="ARBA" id="ARBA00007171"/>
    </source>
</evidence>
<dbReference type="SUPFAM" id="SSF56601">
    <property type="entry name" value="beta-lactamase/transpeptidase-like"/>
    <property type="match status" value="1"/>
</dbReference>
<dbReference type="InterPro" id="IPR036138">
    <property type="entry name" value="PBP_dimer_sf"/>
</dbReference>
<dbReference type="InterPro" id="IPR001460">
    <property type="entry name" value="PCN-bd_Tpept"/>
</dbReference>
<evidence type="ECO:0000256" key="3">
    <source>
        <dbReference type="ARBA" id="ARBA00023136"/>
    </source>
</evidence>
<feature type="compositionally biased region" description="Low complexity" evidence="4">
    <location>
        <begin position="17"/>
        <end position="35"/>
    </location>
</feature>
<evidence type="ECO:0000313" key="7">
    <source>
        <dbReference type="EMBL" id="NHC12302.1"/>
    </source>
</evidence>
<keyword evidence="3" id="KW-0472">Membrane</keyword>
<evidence type="ECO:0000259" key="5">
    <source>
        <dbReference type="Pfam" id="PF00905"/>
    </source>
</evidence>
<feature type="domain" description="Penicillin-binding protein dimerisation" evidence="6">
    <location>
        <begin position="142"/>
        <end position="287"/>
    </location>
</feature>
<feature type="domain" description="Penicillin-binding protein transpeptidase" evidence="5">
    <location>
        <begin position="336"/>
        <end position="642"/>
    </location>
</feature>
<accession>A0ABX0GRC5</accession>
<dbReference type="SUPFAM" id="SSF56519">
    <property type="entry name" value="Penicillin binding protein dimerisation domain"/>
    <property type="match status" value="1"/>
</dbReference>
<dbReference type="RefSeq" id="WP_166276435.1">
    <property type="nucleotide sequence ID" value="NZ_JAANNP010000001.1"/>
</dbReference>
<dbReference type="Proteomes" id="UP000800981">
    <property type="component" value="Unassembled WGS sequence"/>
</dbReference>
<feature type="compositionally biased region" description="Basic and acidic residues" evidence="4">
    <location>
        <begin position="62"/>
        <end position="74"/>
    </location>
</feature>
<dbReference type="InterPro" id="IPR012338">
    <property type="entry name" value="Beta-lactam/transpept-like"/>
</dbReference>
<evidence type="ECO:0000256" key="1">
    <source>
        <dbReference type="ARBA" id="ARBA00004370"/>
    </source>
</evidence>
<dbReference type="PANTHER" id="PTHR30627:SF1">
    <property type="entry name" value="PEPTIDOGLYCAN D,D-TRANSPEPTIDASE FTSI"/>
    <property type="match status" value="1"/>
</dbReference>
<sequence>MSPAPMGPARTDRPTSGARPATGARPAGAVGGRPTSGARPRPVGSARTSGYGEARYRAPRPRAYDAARRSEQARRPAPPRRPAAPRTLTLGDGRRRLKAALLVLAFILSLFAGRLFQLQGVEASQYAAQAVDKRMTNPRVLPAVRGEILDRHGVALATSVEAYDVVANPQNVEEPAVTAKAVARLLDLDAAEVQADIEERKAKGSKYLRLKQRVTPELRATIRALDPTEKAGIEFIKTSRRTYPADSVAANVVGYVERDGDHGKAGLELAMDSTLAGTDGKAEYEAAKGTQLPTGAATIVQPVDGQDVVTTIDRDIQWVAQSSIAAKVKEAKADWGSVVVMDAKTGEVYAMATAPTFNPNTYYKAPAAALGNYPVSANYEPGSTAKVMTVAAAIQEGKVTPMTRLTVPDHIGRAGEVFHDDEPHPTWQPTVTGVLAKSSNVGTIQVAERMSAGTLDRYLRKFGMGSKPGTGLPGEENGLFPQVKDWSGSTRYTVAFGQGLAGTLLQQASVYQTLANGGVRVAPSVVKATVGADGAQSPATNGKPTRVVSAATAKQVMQMMEAVVLEGGTGIRAAIPGYRVAGKTGTAQIAGCGGYCAGKFQASFVGVVPADKPRLVVAVTLHYPKKVSHFGGVLGAPVFKEVASFALQTLGVPPTGARSPKLNLGNVGR</sequence>
<dbReference type="InterPro" id="IPR050515">
    <property type="entry name" value="Beta-lactam/transpept"/>
</dbReference>
<dbReference type="Gene3D" id="3.90.1310.10">
    <property type="entry name" value="Penicillin-binding protein 2a (Domain 2)"/>
    <property type="match status" value="1"/>
</dbReference>
<evidence type="ECO:0000259" key="6">
    <source>
        <dbReference type="Pfam" id="PF03717"/>
    </source>
</evidence>
<comment type="similarity">
    <text evidence="2">Belongs to the transpeptidase family.</text>
</comment>
<proteinExistence type="inferred from homology"/>
<dbReference type="Gene3D" id="3.40.710.10">
    <property type="entry name" value="DD-peptidase/beta-lactamase superfamily"/>
    <property type="match status" value="1"/>
</dbReference>
<keyword evidence="8" id="KW-1185">Reference proteome</keyword>